<accession>A0A3N4JNP7</accession>
<dbReference type="Proteomes" id="UP000276215">
    <property type="component" value="Unassembled WGS sequence"/>
</dbReference>
<feature type="compositionally biased region" description="Basic residues" evidence="1">
    <location>
        <begin position="38"/>
        <end position="48"/>
    </location>
</feature>
<evidence type="ECO:0000313" key="2">
    <source>
        <dbReference type="EMBL" id="RPA99893.1"/>
    </source>
</evidence>
<organism evidence="2 3">
    <name type="scientific">Choiromyces venosus 120613-1</name>
    <dbReference type="NCBI Taxonomy" id="1336337"/>
    <lineage>
        <taxon>Eukaryota</taxon>
        <taxon>Fungi</taxon>
        <taxon>Dikarya</taxon>
        <taxon>Ascomycota</taxon>
        <taxon>Pezizomycotina</taxon>
        <taxon>Pezizomycetes</taxon>
        <taxon>Pezizales</taxon>
        <taxon>Tuberaceae</taxon>
        <taxon>Choiromyces</taxon>
    </lineage>
</organism>
<feature type="region of interest" description="Disordered" evidence="1">
    <location>
        <begin position="26"/>
        <end position="49"/>
    </location>
</feature>
<proteinExistence type="predicted"/>
<dbReference type="AlphaFoldDB" id="A0A3N4JNP7"/>
<sequence length="69" mass="7725">MTTSLSDQNKTQLLAKTLQTIFLPHSTDMAKKSEKGKSHARKNKRNTKHPTCLQSLSALADVNIFKDKV</sequence>
<evidence type="ECO:0000313" key="3">
    <source>
        <dbReference type="Proteomes" id="UP000276215"/>
    </source>
</evidence>
<dbReference type="EMBL" id="ML120384">
    <property type="protein sequence ID" value="RPA99893.1"/>
    <property type="molecule type" value="Genomic_DNA"/>
</dbReference>
<feature type="compositionally biased region" description="Basic and acidic residues" evidence="1">
    <location>
        <begin position="28"/>
        <end position="37"/>
    </location>
</feature>
<gene>
    <name evidence="2" type="ORF">L873DRAFT_1806062</name>
</gene>
<name>A0A3N4JNP7_9PEZI</name>
<evidence type="ECO:0000256" key="1">
    <source>
        <dbReference type="SAM" id="MobiDB-lite"/>
    </source>
</evidence>
<reference evidence="2 3" key="1">
    <citation type="journal article" date="2018" name="Nat. Ecol. Evol.">
        <title>Pezizomycetes genomes reveal the molecular basis of ectomycorrhizal truffle lifestyle.</title>
        <authorList>
            <person name="Murat C."/>
            <person name="Payen T."/>
            <person name="Noel B."/>
            <person name="Kuo A."/>
            <person name="Morin E."/>
            <person name="Chen J."/>
            <person name="Kohler A."/>
            <person name="Krizsan K."/>
            <person name="Balestrini R."/>
            <person name="Da Silva C."/>
            <person name="Montanini B."/>
            <person name="Hainaut M."/>
            <person name="Levati E."/>
            <person name="Barry K.W."/>
            <person name="Belfiori B."/>
            <person name="Cichocki N."/>
            <person name="Clum A."/>
            <person name="Dockter R.B."/>
            <person name="Fauchery L."/>
            <person name="Guy J."/>
            <person name="Iotti M."/>
            <person name="Le Tacon F."/>
            <person name="Lindquist E.A."/>
            <person name="Lipzen A."/>
            <person name="Malagnac F."/>
            <person name="Mello A."/>
            <person name="Molinier V."/>
            <person name="Miyauchi S."/>
            <person name="Poulain J."/>
            <person name="Riccioni C."/>
            <person name="Rubini A."/>
            <person name="Sitrit Y."/>
            <person name="Splivallo R."/>
            <person name="Traeger S."/>
            <person name="Wang M."/>
            <person name="Zifcakova L."/>
            <person name="Wipf D."/>
            <person name="Zambonelli A."/>
            <person name="Paolocci F."/>
            <person name="Nowrousian M."/>
            <person name="Ottonello S."/>
            <person name="Baldrian P."/>
            <person name="Spatafora J.W."/>
            <person name="Henrissat B."/>
            <person name="Nagy L.G."/>
            <person name="Aury J.M."/>
            <person name="Wincker P."/>
            <person name="Grigoriev I.V."/>
            <person name="Bonfante P."/>
            <person name="Martin F.M."/>
        </authorList>
    </citation>
    <scope>NUCLEOTIDE SEQUENCE [LARGE SCALE GENOMIC DNA]</scope>
    <source>
        <strain evidence="2 3">120613-1</strain>
    </source>
</reference>
<protein>
    <submittedName>
        <fullName evidence="2">Uncharacterized protein</fullName>
    </submittedName>
</protein>
<keyword evidence="3" id="KW-1185">Reference proteome</keyword>